<evidence type="ECO:0000313" key="1">
    <source>
        <dbReference type="EMBL" id="QLD24798.1"/>
    </source>
</evidence>
<protein>
    <submittedName>
        <fullName evidence="1">Uncharacterized protein</fullName>
    </submittedName>
</protein>
<accession>A0A7H8XJT9</accession>
<gene>
    <name evidence="1" type="ORF">HXZ27_11740</name>
</gene>
<name>A0A7H8XJT9_9ACTN</name>
<dbReference type="AlphaFoldDB" id="A0A7H8XJT9"/>
<organism evidence="1 2">
    <name type="scientific">Micromonospora carbonacea</name>
    <dbReference type="NCBI Taxonomy" id="47853"/>
    <lineage>
        <taxon>Bacteria</taxon>
        <taxon>Bacillati</taxon>
        <taxon>Actinomycetota</taxon>
        <taxon>Actinomycetes</taxon>
        <taxon>Micromonosporales</taxon>
        <taxon>Micromonosporaceae</taxon>
        <taxon>Micromonospora</taxon>
    </lineage>
</organism>
<proteinExistence type="predicted"/>
<dbReference type="EMBL" id="CP058322">
    <property type="protein sequence ID" value="QLD24798.1"/>
    <property type="molecule type" value="Genomic_DNA"/>
</dbReference>
<evidence type="ECO:0000313" key="2">
    <source>
        <dbReference type="Proteomes" id="UP000509335"/>
    </source>
</evidence>
<dbReference type="Proteomes" id="UP000509335">
    <property type="component" value="Chromosome"/>
</dbReference>
<sequence>MGGCAACGDRESRLVRVDLSGVPHGQPGHRVYHRWTDLYACPGCDAGRLVVWATWGRSSG</sequence>
<reference evidence="1 2" key="1">
    <citation type="submission" date="2020-07" db="EMBL/GenBank/DDBJ databases">
        <title>A bifunctional nitrone conjugated secondary metabolite targeting the ribosome.</title>
        <authorList>
            <person name="Limbrick E.M."/>
            <person name="Graf M."/>
            <person name="Derewacz D.K."/>
            <person name="Nguyen F."/>
            <person name="Spraggins J.M."/>
            <person name="Wieland M."/>
            <person name="Ynigez-Gutierrez A.E."/>
            <person name="Reisman B.J."/>
            <person name="Zinshteyn B."/>
            <person name="McCulloch K."/>
            <person name="Iverson T.M."/>
            <person name="Green R."/>
            <person name="Wilson D.N."/>
            <person name="Bachmann B.O."/>
        </authorList>
    </citation>
    <scope>NUCLEOTIDE SEQUENCE [LARGE SCALE GENOMIC DNA]</scope>
    <source>
        <strain evidence="2">aurantiaca</strain>
    </source>
</reference>
<dbReference type="KEGG" id="mcab:HXZ27_11740"/>